<dbReference type="EMBL" id="RXIC02000026">
    <property type="protein sequence ID" value="KAB1202949.1"/>
    <property type="molecule type" value="Genomic_DNA"/>
</dbReference>
<name>A0A6A1URF2_9ROSI</name>
<reference evidence="2 3" key="1">
    <citation type="journal article" date="2019" name="Plant Biotechnol. J.">
        <title>The red bayberry genome and genetic basis of sex determination.</title>
        <authorList>
            <person name="Jia H.M."/>
            <person name="Jia H.J."/>
            <person name="Cai Q.L."/>
            <person name="Wang Y."/>
            <person name="Zhao H.B."/>
            <person name="Yang W.F."/>
            <person name="Wang G.Y."/>
            <person name="Li Y.H."/>
            <person name="Zhan D.L."/>
            <person name="Shen Y.T."/>
            <person name="Niu Q.F."/>
            <person name="Chang L."/>
            <person name="Qiu J."/>
            <person name="Zhao L."/>
            <person name="Xie H.B."/>
            <person name="Fu W.Y."/>
            <person name="Jin J."/>
            <person name="Li X.W."/>
            <person name="Jiao Y."/>
            <person name="Zhou C.C."/>
            <person name="Tu T."/>
            <person name="Chai C.Y."/>
            <person name="Gao J.L."/>
            <person name="Fan L.J."/>
            <person name="van de Weg E."/>
            <person name="Wang J.Y."/>
            <person name="Gao Z.S."/>
        </authorList>
    </citation>
    <scope>NUCLEOTIDE SEQUENCE [LARGE SCALE GENOMIC DNA]</scope>
    <source>
        <tissue evidence="2">Leaves</tissue>
    </source>
</reference>
<proteinExistence type="predicted"/>
<protein>
    <submittedName>
        <fullName evidence="2">Uncharacterized protein</fullName>
    </submittedName>
</protein>
<evidence type="ECO:0000313" key="2">
    <source>
        <dbReference type="EMBL" id="KAB1202949.1"/>
    </source>
</evidence>
<dbReference type="Proteomes" id="UP000516437">
    <property type="component" value="Chromosome 8"/>
</dbReference>
<dbReference type="AlphaFoldDB" id="A0A6A1URF2"/>
<keyword evidence="3" id="KW-1185">Reference proteome</keyword>
<feature type="region of interest" description="Disordered" evidence="1">
    <location>
        <begin position="233"/>
        <end position="260"/>
    </location>
</feature>
<comment type="caution">
    <text evidence="2">The sequence shown here is derived from an EMBL/GenBank/DDBJ whole genome shotgun (WGS) entry which is preliminary data.</text>
</comment>
<gene>
    <name evidence="2" type="ORF">CJ030_MR8G002056</name>
</gene>
<evidence type="ECO:0000313" key="3">
    <source>
        <dbReference type="Proteomes" id="UP000516437"/>
    </source>
</evidence>
<sequence length="260" mass="27097">MMVRTSRGSNAAKVGKVLERRDGHWGPSKGDSYSKGGRGIRQICFFEIPLKLGSYKREVPSLNREERAWVDSLTEAVMPRANTYPLSSLIVMVRDIPEVRVPSSSPVPASPVLGGTPSSSGDLVGASSHFAVLDVPEGDLLDTPFVGPSDAIVLSDFNFAGDSDLHGAGATIKVGLMSRLLPTGFPGIEVPYSEQPSVLGASIASVLRVSGLVLAGGSGLSLVPSAKAKQVAVPTVDEPVSESSEAFDSSLPSPPLIDST</sequence>
<evidence type="ECO:0000256" key="1">
    <source>
        <dbReference type="SAM" id="MobiDB-lite"/>
    </source>
</evidence>
<feature type="region of interest" description="Disordered" evidence="1">
    <location>
        <begin position="1"/>
        <end position="33"/>
    </location>
</feature>
<organism evidence="2 3">
    <name type="scientific">Morella rubra</name>
    <name type="common">Chinese bayberry</name>
    <dbReference type="NCBI Taxonomy" id="262757"/>
    <lineage>
        <taxon>Eukaryota</taxon>
        <taxon>Viridiplantae</taxon>
        <taxon>Streptophyta</taxon>
        <taxon>Embryophyta</taxon>
        <taxon>Tracheophyta</taxon>
        <taxon>Spermatophyta</taxon>
        <taxon>Magnoliopsida</taxon>
        <taxon>eudicotyledons</taxon>
        <taxon>Gunneridae</taxon>
        <taxon>Pentapetalae</taxon>
        <taxon>rosids</taxon>
        <taxon>fabids</taxon>
        <taxon>Fagales</taxon>
        <taxon>Myricaceae</taxon>
        <taxon>Morella</taxon>
    </lineage>
</organism>
<accession>A0A6A1URF2</accession>